<dbReference type="InterPro" id="IPR011050">
    <property type="entry name" value="Pectin_lyase_fold/virulence"/>
</dbReference>
<dbReference type="STRING" id="109376.A0A0D3DCJ7"/>
<dbReference type="GO" id="GO:0045490">
    <property type="term" value="P:pectin catabolic process"/>
    <property type="evidence" value="ECO:0007669"/>
    <property type="project" value="UniProtKB-UniRule"/>
</dbReference>
<dbReference type="InterPro" id="IPR000070">
    <property type="entry name" value="Pectinesterase_cat"/>
</dbReference>
<dbReference type="SUPFAM" id="SSF51126">
    <property type="entry name" value="Pectin lyase-like"/>
    <property type="match status" value="1"/>
</dbReference>
<dbReference type="KEGG" id="boe:106305294"/>
<dbReference type="UniPathway" id="UPA00545">
    <property type="reaction ID" value="UER00823"/>
</dbReference>
<protein>
    <recommendedName>
        <fullName evidence="3 8">Pectinesterase</fullName>
        <ecNumber evidence="3 8">3.1.1.11</ecNumber>
    </recommendedName>
</protein>
<dbReference type="GO" id="GO:0042545">
    <property type="term" value="P:cell wall modification"/>
    <property type="evidence" value="ECO:0007669"/>
    <property type="project" value="UniProtKB-UniRule"/>
</dbReference>
<dbReference type="OrthoDB" id="2019149at2759"/>
<sequence length="337" mass="37295">MPGLFIFIALLLSSCTVLSTATDQTCGNKVVNTIFVDLAGSGKHRTVQSAIDSVPEPNSQWIKIKIKEGVYVEKVEIPLTKPCIIVEGEGQRVTTITYNAHAATDVSSTFTSHPSHVVVRNLTIMNSYNRLSIRSRPSWVIKPAVALTVYGDKSAFYNCGFLGLQDTLWDVQGRHLFKNCYIEGAIDFIFGSGQSIYEDCHIHATAGVLAPMMNHGFITAQARWSIRDPSGFVFLRGSVTGTMNVYLGRAYGPFSRVIFFQTDLASVVVPQGWFSWNYGGHESRFTYAEVECKGAGSHLSGRVTWINKVVSYTLAKDQFATYSFIDQDGWLTNIPPF</sequence>
<dbReference type="Gene3D" id="2.160.20.10">
    <property type="entry name" value="Single-stranded right-handed beta-helix, Pectin lyase-like"/>
    <property type="match status" value="1"/>
</dbReference>
<dbReference type="InterPro" id="IPR033131">
    <property type="entry name" value="Pectinesterase_Asp_AS"/>
</dbReference>
<accession>A0A0D3DCJ7</accession>
<dbReference type="OMA" id="MPGLFIF"/>
<dbReference type="AlphaFoldDB" id="A0A0D3DCJ7"/>
<comment type="pathway">
    <text evidence="1 8">Glycan metabolism; pectin degradation; 2-dehydro-3-deoxy-D-gluconate from pectin: step 1/5.</text>
</comment>
<keyword evidence="8" id="KW-0732">Signal</keyword>
<evidence type="ECO:0000256" key="6">
    <source>
        <dbReference type="ARBA" id="ARBA00047928"/>
    </source>
</evidence>
<dbReference type="GO" id="GO:0030599">
    <property type="term" value="F:pectinesterase activity"/>
    <property type="evidence" value="ECO:0007669"/>
    <property type="project" value="UniProtKB-UniRule"/>
</dbReference>
<evidence type="ECO:0000259" key="9">
    <source>
        <dbReference type="Pfam" id="PF01095"/>
    </source>
</evidence>
<name>A0A0D3DCJ7_BRAOL</name>
<evidence type="ECO:0000256" key="4">
    <source>
        <dbReference type="ARBA" id="ARBA00022801"/>
    </source>
</evidence>
<comment type="similarity">
    <text evidence="2">Belongs to the pectinesterase family.</text>
</comment>
<dbReference type="EnsemblPlants" id="Bo7g094980.1">
    <property type="protein sequence ID" value="Bo7g094980.1"/>
    <property type="gene ID" value="Bo7g094980"/>
</dbReference>
<dbReference type="PANTHER" id="PTHR31321">
    <property type="entry name" value="ACYL-COA THIOESTER HYDROLASE YBHC-RELATED"/>
    <property type="match status" value="1"/>
</dbReference>
<dbReference type="FunFam" id="2.160.20.10:FF:000139">
    <property type="entry name" value="Putative pectinesterase 52"/>
    <property type="match status" value="1"/>
</dbReference>
<comment type="catalytic activity">
    <reaction evidence="6 8">
        <text>[(1-&gt;4)-alpha-D-galacturonosyl methyl ester](n) + n H2O = [(1-&gt;4)-alpha-D-galacturonosyl](n) + n methanol + n H(+)</text>
        <dbReference type="Rhea" id="RHEA:22380"/>
        <dbReference type="Rhea" id="RHEA-COMP:14570"/>
        <dbReference type="Rhea" id="RHEA-COMP:14573"/>
        <dbReference type="ChEBI" id="CHEBI:15377"/>
        <dbReference type="ChEBI" id="CHEBI:15378"/>
        <dbReference type="ChEBI" id="CHEBI:17790"/>
        <dbReference type="ChEBI" id="CHEBI:140522"/>
        <dbReference type="ChEBI" id="CHEBI:140523"/>
        <dbReference type="EC" id="3.1.1.11"/>
    </reaction>
</comment>
<dbReference type="PANTHER" id="PTHR31321:SF120">
    <property type="entry name" value="PECTINESTERASE 52-RELATED"/>
    <property type="match status" value="1"/>
</dbReference>
<dbReference type="Proteomes" id="UP000032141">
    <property type="component" value="Chromosome C7"/>
</dbReference>
<feature type="domain" description="Pectinesterase catalytic" evidence="9">
    <location>
        <begin position="35"/>
        <end position="327"/>
    </location>
</feature>
<dbReference type="Gramene" id="Bo7g094980.1">
    <property type="protein sequence ID" value="Bo7g094980.1"/>
    <property type="gene ID" value="Bo7g094980"/>
</dbReference>
<evidence type="ECO:0000256" key="1">
    <source>
        <dbReference type="ARBA" id="ARBA00005184"/>
    </source>
</evidence>
<feature type="signal peptide" evidence="8">
    <location>
        <begin position="1"/>
        <end position="21"/>
    </location>
</feature>
<dbReference type="InterPro" id="IPR012334">
    <property type="entry name" value="Pectin_lyas_fold"/>
</dbReference>
<organism evidence="10 11">
    <name type="scientific">Brassica oleracea var. oleracea</name>
    <dbReference type="NCBI Taxonomy" id="109376"/>
    <lineage>
        <taxon>Eukaryota</taxon>
        <taxon>Viridiplantae</taxon>
        <taxon>Streptophyta</taxon>
        <taxon>Embryophyta</taxon>
        <taxon>Tracheophyta</taxon>
        <taxon>Spermatophyta</taxon>
        <taxon>Magnoliopsida</taxon>
        <taxon>eudicotyledons</taxon>
        <taxon>Gunneridae</taxon>
        <taxon>Pentapetalae</taxon>
        <taxon>rosids</taxon>
        <taxon>malvids</taxon>
        <taxon>Brassicales</taxon>
        <taxon>Brassicaceae</taxon>
        <taxon>Brassiceae</taxon>
        <taxon>Brassica</taxon>
    </lineage>
</organism>
<keyword evidence="11" id="KW-1185">Reference proteome</keyword>
<evidence type="ECO:0000313" key="11">
    <source>
        <dbReference type="Proteomes" id="UP000032141"/>
    </source>
</evidence>
<dbReference type="eggNOG" id="ENOG502QVK0">
    <property type="taxonomic scope" value="Eukaryota"/>
</dbReference>
<evidence type="ECO:0000256" key="8">
    <source>
        <dbReference type="RuleBase" id="RU000589"/>
    </source>
</evidence>
<dbReference type="GeneID" id="106305294"/>
<dbReference type="HOGENOM" id="CLU_012243_3_0_1"/>
<dbReference type="PROSITE" id="PS00503">
    <property type="entry name" value="PECTINESTERASE_2"/>
    <property type="match status" value="1"/>
</dbReference>
<evidence type="ECO:0000256" key="7">
    <source>
        <dbReference type="PROSITE-ProRule" id="PRU10040"/>
    </source>
</evidence>
<dbReference type="Pfam" id="PF01095">
    <property type="entry name" value="Pectinesterase"/>
    <property type="match status" value="1"/>
</dbReference>
<feature type="chain" id="PRO_5005113320" description="Pectinesterase" evidence="8">
    <location>
        <begin position="22"/>
        <end position="337"/>
    </location>
</feature>
<proteinExistence type="inferred from homology"/>
<dbReference type="EC" id="3.1.1.11" evidence="3 8"/>
<keyword evidence="4 8" id="KW-0378">Hydrolase</keyword>
<evidence type="ECO:0000256" key="3">
    <source>
        <dbReference type="ARBA" id="ARBA00013229"/>
    </source>
</evidence>
<dbReference type="RefSeq" id="XP_013597129.1">
    <property type="nucleotide sequence ID" value="XM_013741675.1"/>
</dbReference>
<evidence type="ECO:0000256" key="2">
    <source>
        <dbReference type="ARBA" id="ARBA00008891"/>
    </source>
</evidence>
<reference evidence="10 11" key="1">
    <citation type="journal article" date="2014" name="Genome Biol.">
        <title>Transcriptome and methylome profiling reveals relics of genome dominance in the mesopolyploid Brassica oleracea.</title>
        <authorList>
            <person name="Parkin I.A."/>
            <person name="Koh C."/>
            <person name="Tang H."/>
            <person name="Robinson S.J."/>
            <person name="Kagale S."/>
            <person name="Clarke W.E."/>
            <person name="Town C.D."/>
            <person name="Nixon J."/>
            <person name="Krishnakumar V."/>
            <person name="Bidwell S.L."/>
            <person name="Denoeud F."/>
            <person name="Belcram H."/>
            <person name="Links M.G."/>
            <person name="Just J."/>
            <person name="Clarke C."/>
            <person name="Bender T."/>
            <person name="Huebert T."/>
            <person name="Mason A.S."/>
            <person name="Pires J.C."/>
            <person name="Barker G."/>
            <person name="Moore J."/>
            <person name="Walley P.G."/>
            <person name="Manoli S."/>
            <person name="Batley J."/>
            <person name="Edwards D."/>
            <person name="Nelson M.N."/>
            <person name="Wang X."/>
            <person name="Paterson A.H."/>
            <person name="King G."/>
            <person name="Bancroft I."/>
            <person name="Chalhoub B."/>
            <person name="Sharpe A.G."/>
        </authorList>
    </citation>
    <scope>NUCLEOTIDE SEQUENCE</scope>
    <source>
        <strain evidence="10 11">cv. TO1000</strain>
    </source>
</reference>
<evidence type="ECO:0000256" key="5">
    <source>
        <dbReference type="ARBA" id="ARBA00023085"/>
    </source>
</evidence>
<feature type="active site" evidence="7">
    <location>
        <position position="187"/>
    </location>
</feature>
<reference evidence="10" key="2">
    <citation type="submission" date="2015-03" db="UniProtKB">
        <authorList>
            <consortium name="EnsemblPlants"/>
        </authorList>
    </citation>
    <scope>IDENTIFICATION</scope>
</reference>
<keyword evidence="5 8" id="KW-0063">Aspartyl esterase</keyword>
<evidence type="ECO:0000313" key="10">
    <source>
        <dbReference type="EnsemblPlants" id="Bo7g094980.1"/>
    </source>
</evidence>